<organism evidence="3 4">
    <name type="scientific">Neocucurbitaria cava</name>
    <dbReference type="NCBI Taxonomy" id="798079"/>
    <lineage>
        <taxon>Eukaryota</taxon>
        <taxon>Fungi</taxon>
        <taxon>Dikarya</taxon>
        <taxon>Ascomycota</taxon>
        <taxon>Pezizomycotina</taxon>
        <taxon>Dothideomycetes</taxon>
        <taxon>Pleosporomycetidae</taxon>
        <taxon>Pleosporales</taxon>
        <taxon>Pleosporineae</taxon>
        <taxon>Cucurbitariaceae</taxon>
        <taxon>Neocucurbitaria</taxon>
    </lineage>
</organism>
<protein>
    <recommendedName>
        <fullName evidence="2">Tyrosine specific protein phosphatases domain-containing protein</fullName>
    </recommendedName>
</protein>
<dbReference type="InterPro" id="IPR000387">
    <property type="entry name" value="Tyr_Pase_dom"/>
</dbReference>
<evidence type="ECO:0000259" key="2">
    <source>
        <dbReference type="PROSITE" id="PS50056"/>
    </source>
</evidence>
<dbReference type="AlphaFoldDB" id="A0A9W8YBR8"/>
<dbReference type="InterPro" id="IPR016130">
    <property type="entry name" value="Tyr_Pase_AS"/>
</dbReference>
<gene>
    <name evidence="3" type="ORF">N0V83_003378</name>
</gene>
<feature type="compositionally biased region" description="Low complexity" evidence="1">
    <location>
        <begin position="1"/>
        <end position="18"/>
    </location>
</feature>
<accession>A0A9W8YBR8</accession>
<evidence type="ECO:0000256" key="1">
    <source>
        <dbReference type="SAM" id="MobiDB-lite"/>
    </source>
</evidence>
<sequence>MLTAKPAEASPPTSSEPAPRAPHPSFFPFHIVPGVSNFRDIGGWPITLPSIPEKPHHVRRGILFRGSDTTRITAAGIAKLQELHVKTDFDLRSKQQIEKAGGFKDMQEWGIERVWAPVFSDEEYTEEKARERYEMYASEDPANTQIGTEAHAYPQDIVSAFIEILTSGAPMMKTVLQHLLSTTIEQEPQPPPALFMHCTTGNNRTGIFISLLLLLLHVPAPTIIHEYTLSELGLAPTRHINVDRLLAKGAFKEYGEREARRRCERMVGARAGSMEALLDEVERRWGGAEGYFRGCGVERGEVGRVREVFSVQGMGIRELFGEGAQLSRKRRYPV</sequence>
<proteinExistence type="predicted"/>
<evidence type="ECO:0000313" key="4">
    <source>
        <dbReference type="Proteomes" id="UP001140560"/>
    </source>
</evidence>
<feature type="domain" description="Tyrosine specific protein phosphatases" evidence="2">
    <location>
        <begin position="173"/>
        <end position="242"/>
    </location>
</feature>
<dbReference type="GO" id="GO:0004721">
    <property type="term" value="F:phosphoprotein phosphatase activity"/>
    <property type="evidence" value="ECO:0007669"/>
    <property type="project" value="InterPro"/>
</dbReference>
<dbReference type="EMBL" id="JAPEUY010000005">
    <property type="protein sequence ID" value="KAJ4373087.1"/>
    <property type="molecule type" value="Genomic_DNA"/>
</dbReference>
<keyword evidence="4" id="KW-1185">Reference proteome</keyword>
<dbReference type="PANTHER" id="PTHR31126:SF1">
    <property type="entry name" value="TYROSINE SPECIFIC PROTEIN PHOSPHATASES DOMAIN-CONTAINING PROTEIN"/>
    <property type="match status" value="1"/>
</dbReference>
<dbReference type="OrthoDB" id="449382at2759"/>
<dbReference type="PANTHER" id="PTHR31126">
    <property type="entry name" value="TYROSINE-PROTEIN PHOSPHATASE"/>
    <property type="match status" value="1"/>
</dbReference>
<dbReference type="Gene3D" id="3.90.190.10">
    <property type="entry name" value="Protein tyrosine phosphatase superfamily"/>
    <property type="match status" value="1"/>
</dbReference>
<evidence type="ECO:0000313" key="3">
    <source>
        <dbReference type="EMBL" id="KAJ4373087.1"/>
    </source>
</evidence>
<name>A0A9W8YBR8_9PLEO</name>
<dbReference type="PROSITE" id="PS50056">
    <property type="entry name" value="TYR_PHOSPHATASE_2"/>
    <property type="match status" value="1"/>
</dbReference>
<dbReference type="InterPro" id="IPR026893">
    <property type="entry name" value="Tyr/Ser_Pase_IphP-type"/>
</dbReference>
<dbReference type="PROSITE" id="PS00383">
    <property type="entry name" value="TYR_PHOSPHATASE_1"/>
    <property type="match status" value="1"/>
</dbReference>
<reference evidence="3" key="1">
    <citation type="submission" date="2022-10" db="EMBL/GenBank/DDBJ databases">
        <title>Tapping the CABI collections for fungal endophytes: first genome assemblies for Collariella, Neodidymelliopsis, Ascochyta clinopodiicola, Didymella pomorum, Didymosphaeria variabile, Neocosmospora piperis and Neocucurbitaria cava.</title>
        <authorList>
            <person name="Hill R."/>
        </authorList>
    </citation>
    <scope>NUCLEOTIDE SEQUENCE</scope>
    <source>
        <strain evidence="3">IMI 356814</strain>
    </source>
</reference>
<comment type="caution">
    <text evidence="3">The sequence shown here is derived from an EMBL/GenBank/DDBJ whole genome shotgun (WGS) entry which is preliminary data.</text>
</comment>
<dbReference type="SUPFAM" id="SSF52799">
    <property type="entry name" value="(Phosphotyrosine protein) phosphatases II"/>
    <property type="match status" value="1"/>
</dbReference>
<dbReference type="Pfam" id="PF13350">
    <property type="entry name" value="Y_phosphatase3"/>
    <property type="match status" value="1"/>
</dbReference>
<dbReference type="InterPro" id="IPR029021">
    <property type="entry name" value="Prot-tyrosine_phosphatase-like"/>
</dbReference>
<feature type="region of interest" description="Disordered" evidence="1">
    <location>
        <begin position="1"/>
        <end position="22"/>
    </location>
</feature>
<dbReference type="Proteomes" id="UP001140560">
    <property type="component" value="Unassembled WGS sequence"/>
</dbReference>